<protein>
    <submittedName>
        <fullName evidence="1">Uncharacterized protein</fullName>
    </submittedName>
</protein>
<organism evidence="1 2">
    <name type="scientific">Mycetomoellerius zeteki</name>
    <dbReference type="NCBI Taxonomy" id="64791"/>
    <lineage>
        <taxon>Eukaryota</taxon>
        <taxon>Metazoa</taxon>
        <taxon>Ecdysozoa</taxon>
        <taxon>Arthropoda</taxon>
        <taxon>Hexapoda</taxon>
        <taxon>Insecta</taxon>
        <taxon>Pterygota</taxon>
        <taxon>Neoptera</taxon>
        <taxon>Endopterygota</taxon>
        <taxon>Hymenoptera</taxon>
        <taxon>Apocrita</taxon>
        <taxon>Aculeata</taxon>
        <taxon>Formicoidea</taxon>
        <taxon>Formicidae</taxon>
        <taxon>Myrmicinae</taxon>
        <taxon>Mycetomoellerius</taxon>
    </lineage>
</organism>
<name>A0A151WJA3_9HYME</name>
<proteinExistence type="predicted"/>
<keyword evidence="2" id="KW-1185">Reference proteome</keyword>
<accession>A0A151WJA3</accession>
<evidence type="ECO:0000313" key="2">
    <source>
        <dbReference type="Proteomes" id="UP000075809"/>
    </source>
</evidence>
<dbReference type="EMBL" id="KQ983074">
    <property type="protein sequence ID" value="KYQ47775.1"/>
    <property type="molecule type" value="Genomic_DNA"/>
</dbReference>
<dbReference type="Proteomes" id="UP000075809">
    <property type="component" value="Unassembled WGS sequence"/>
</dbReference>
<gene>
    <name evidence="1" type="ORF">ALC60_13200</name>
</gene>
<evidence type="ECO:0000313" key="1">
    <source>
        <dbReference type="EMBL" id="KYQ47775.1"/>
    </source>
</evidence>
<reference evidence="1 2" key="1">
    <citation type="submission" date="2015-09" db="EMBL/GenBank/DDBJ databases">
        <title>Trachymyrmex zeteki WGS genome.</title>
        <authorList>
            <person name="Nygaard S."/>
            <person name="Hu H."/>
            <person name="Boomsma J."/>
            <person name="Zhang G."/>
        </authorList>
    </citation>
    <scope>NUCLEOTIDE SEQUENCE [LARGE SCALE GENOMIC DNA]</scope>
    <source>
        <strain evidence="1">Tzet28-1</strain>
        <tissue evidence="1">Whole body</tissue>
    </source>
</reference>
<sequence>MINTKLCNKEECVRKRLSFQDDYGNRFGRKRELDGTILTMLWRFRVEAPIRPKLFELCIKSQENERKKSRWCSHGAKNAWWLRIGRARGGSSSVVLANERGGGFSSRISAVLAFDCRHRRHVWEMCSTALEEWEMGWARDADGMRRPRIDGCLSPSTIEGGR</sequence>
<dbReference type="AlphaFoldDB" id="A0A151WJA3"/>